<evidence type="ECO:0000313" key="3">
    <source>
        <dbReference type="EMBL" id="TVU57671.1"/>
    </source>
</evidence>
<protein>
    <submittedName>
        <fullName evidence="3">Restriction endonuclease</fullName>
    </submittedName>
</protein>
<dbReference type="GO" id="GO:0003677">
    <property type="term" value="F:DNA binding"/>
    <property type="evidence" value="ECO:0007669"/>
    <property type="project" value="InterPro"/>
</dbReference>
<accession>A0A558GLC5</accession>
<dbReference type="GO" id="GO:0004519">
    <property type="term" value="F:endonuclease activity"/>
    <property type="evidence" value="ECO:0007669"/>
    <property type="project" value="UniProtKB-KW"/>
</dbReference>
<dbReference type="InterPro" id="IPR050742">
    <property type="entry name" value="Helicase_Restrict-Modif_Enz"/>
</dbReference>
<dbReference type="PANTHER" id="PTHR47396">
    <property type="entry name" value="TYPE I RESTRICTION ENZYME ECOKI R PROTEIN"/>
    <property type="match status" value="1"/>
</dbReference>
<dbReference type="PANTHER" id="PTHR47396:SF1">
    <property type="entry name" value="ATP-DEPENDENT HELICASE IRC3-RELATED"/>
    <property type="match status" value="1"/>
</dbReference>
<evidence type="ECO:0000259" key="2">
    <source>
        <dbReference type="Pfam" id="PF04851"/>
    </source>
</evidence>
<evidence type="ECO:0000256" key="1">
    <source>
        <dbReference type="SAM" id="MobiDB-lite"/>
    </source>
</evidence>
<dbReference type="Pfam" id="PF04851">
    <property type="entry name" value="ResIII"/>
    <property type="match status" value="1"/>
</dbReference>
<feature type="compositionally biased region" description="Polar residues" evidence="1">
    <location>
        <begin position="470"/>
        <end position="479"/>
    </location>
</feature>
<dbReference type="GO" id="GO:0005524">
    <property type="term" value="F:ATP binding"/>
    <property type="evidence" value="ECO:0007669"/>
    <property type="project" value="InterPro"/>
</dbReference>
<dbReference type="AlphaFoldDB" id="A0A558GLC5"/>
<keyword evidence="3" id="KW-0255">Endonuclease</keyword>
<sequence>MALPIALDQGLIDTIAAEFDLRDPNKRALRQLIFSLTGDFDPREPMVMHMATGAGKTYLMAALIEYLARFNLTNVMVVVPPSTVLENKTVQNFTQGSRRFVDGFSAAPQVVSPGNYGAWRAGQSELFRDAADGPMVFVFNVTQLIEPKKADAAAGTEDGMRRKIREHQEETGSLYNHLVGLDDLVVFADESHLFGSSAKTFNQALKDLRPAATIGLTASASDTDHVIFHYPLYQAIEDGYVKSPMLVYRENGYPKDSAEERQLLDAVSLLRNKETAYEAYGAANFPGEAGEAKRTKPLLFVICENVAHADEVTKLLQGPGYFDAPEAVLQFDNKHNDAVTLRRLDELDSPASTVRAIVSVDRLKEGWDTKRVAVMCALRAMSSDILTQQTMGRGLRLPYGVRTGIAELDQLDILSHKSFKSLLKDEDVLRSFGLGDAAQGAISGMDVKESFLQGEQQVQPQPGVTGEGGNQTTPGTGSTAWPGPQSGGNDAKAGQAGASTAGETTQVTGGENGGVKFRRIGDDESMQNQNPIPTTVIKVNHEFAGKTFLFPSTVMAKVTSPFLLSHIDDEDIVRAAKRVSDSKEALTREEIVVRKSKLDTKRNADAEVESAPVAKNVVIKELTRRVFGLGVVTQDKKNAITLAQYVLPTFMQNAGIDHWTEKAKQSAVDELVALVNAKAKEHASNLQTETTIVPVELPIDQVVTLPFGKEVLDQLSRDQQAKFQPREFYDGWNRGLFPAASFDSWGGEYLLALLLNYTSDIVWWKRLYVSDRASIMYTTRDTYYPDFVAQDAAGTMWIIEGKSDKGRDDETVQAKRTAARVLVRELLSEDGFEGQKWGYVIAYESDIRASESWEDLKRKSNLGL</sequence>
<organism evidence="3 4">
    <name type="scientific">Corynebacterium aurimucosum</name>
    <dbReference type="NCBI Taxonomy" id="169292"/>
    <lineage>
        <taxon>Bacteria</taxon>
        <taxon>Bacillati</taxon>
        <taxon>Actinomycetota</taxon>
        <taxon>Actinomycetes</taxon>
        <taxon>Mycobacteriales</taxon>
        <taxon>Corynebacteriaceae</taxon>
        <taxon>Corynebacterium</taxon>
    </lineage>
</organism>
<dbReference type="GO" id="GO:0005829">
    <property type="term" value="C:cytosol"/>
    <property type="evidence" value="ECO:0007669"/>
    <property type="project" value="TreeGrafter"/>
</dbReference>
<feature type="compositionally biased region" description="Low complexity" evidence="1">
    <location>
        <begin position="455"/>
        <end position="464"/>
    </location>
</feature>
<reference evidence="3 4" key="1">
    <citation type="submission" date="2019-07" db="EMBL/GenBank/DDBJ databases">
        <title>Draft genome of C. aurimucosum strain 14-2523.</title>
        <authorList>
            <person name="Pacheco L.G.C."/>
            <person name="Aguiar E.R.G.R."/>
            <person name="Navas J."/>
            <person name="Santos C.S."/>
            <person name="Rocha D.J.P.G."/>
        </authorList>
    </citation>
    <scope>NUCLEOTIDE SEQUENCE [LARGE SCALE GENOMIC DNA]</scope>
    <source>
        <strain evidence="3 4">14-2523</strain>
    </source>
</reference>
<keyword evidence="3" id="KW-0378">Hydrolase</keyword>
<evidence type="ECO:0000313" key="4">
    <source>
        <dbReference type="Proteomes" id="UP000320531"/>
    </source>
</evidence>
<gene>
    <name evidence="3" type="ORF">FQK23_01020</name>
</gene>
<feature type="region of interest" description="Disordered" evidence="1">
    <location>
        <begin position="455"/>
        <end position="529"/>
    </location>
</feature>
<dbReference type="Gene3D" id="3.40.50.300">
    <property type="entry name" value="P-loop containing nucleotide triphosphate hydrolases"/>
    <property type="match status" value="2"/>
</dbReference>
<dbReference type="Proteomes" id="UP000320531">
    <property type="component" value="Unassembled WGS sequence"/>
</dbReference>
<proteinExistence type="predicted"/>
<dbReference type="EMBL" id="VMTY01000002">
    <property type="protein sequence ID" value="TVU57671.1"/>
    <property type="molecule type" value="Genomic_DNA"/>
</dbReference>
<dbReference type="GO" id="GO:0016787">
    <property type="term" value="F:hydrolase activity"/>
    <property type="evidence" value="ECO:0007669"/>
    <property type="project" value="InterPro"/>
</dbReference>
<feature type="compositionally biased region" description="Polar residues" evidence="1">
    <location>
        <begin position="497"/>
        <end position="509"/>
    </location>
</feature>
<name>A0A558GLC5_9CORY</name>
<dbReference type="SUPFAM" id="SSF52540">
    <property type="entry name" value="P-loop containing nucleoside triphosphate hydrolases"/>
    <property type="match status" value="1"/>
</dbReference>
<keyword evidence="3" id="KW-0540">Nuclease</keyword>
<comment type="caution">
    <text evidence="3">The sequence shown here is derived from an EMBL/GenBank/DDBJ whole genome shotgun (WGS) entry which is preliminary data.</text>
</comment>
<dbReference type="InterPro" id="IPR027417">
    <property type="entry name" value="P-loop_NTPase"/>
</dbReference>
<feature type="domain" description="Helicase/UvrB N-terminal" evidence="2">
    <location>
        <begin position="19"/>
        <end position="218"/>
    </location>
</feature>
<dbReference type="InterPro" id="IPR006935">
    <property type="entry name" value="Helicase/UvrB_N"/>
</dbReference>